<evidence type="ECO:0000256" key="1">
    <source>
        <dbReference type="SAM" id="MobiDB-lite"/>
    </source>
</evidence>
<reference evidence="2 3" key="1">
    <citation type="submission" date="2014-10" db="EMBL/GenBank/DDBJ databases">
        <title>Draft genome of the hookworm Ancylostoma caninum.</title>
        <authorList>
            <person name="Mitreva M."/>
        </authorList>
    </citation>
    <scope>NUCLEOTIDE SEQUENCE [LARGE SCALE GENOMIC DNA]</scope>
    <source>
        <strain evidence="2 3">Baltimore</strain>
    </source>
</reference>
<organism evidence="2 3">
    <name type="scientific">Ancylostoma caninum</name>
    <name type="common">Dog hookworm</name>
    <dbReference type="NCBI Taxonomy" id="29170"/>
    <lineage>
        <taxon>Eukaryota</taxon>
        <taxon>Metazoa</taxon>
        <taxon>Ecdysozoa</taxon>
        <taxon>Nematoda</taxon>
        <taxon>Chromadorea</taxon>
        <taxon>Rhabditida</taxon>
        <taxon>Rhabditina</taxon>
        <taxon>Rhabditomorpha</taxon>
        <taxon>Strongyloidea</taxon>
        <taxon>Ancylostomatidae</taxon>
        <taxon>Ancylostomatinae</taxon>
        <taxon>Ancylostoma</taxon>
    </lineage>
</organism>
<dbReference type="AlphaFoldDB" id="A0A368GQ35"/>
<dbReference type="EMBL" id="JOJR01000078">
    <property type="protein sequence ID" value="RCN46476.1"/>
    <property type="molecule type" value="Genomic_DNA"/>
</dbReference>
<keyword evidence="3" id="KW-1185">Reference proteome</keyword>
<accession>A0A368GQ35</accession>
<evidence type="ECO:0000313" key="2">
    <source>
        <dbReference type="EMBL" id="RCN46476.1"/>
    </source>
</evidence>
<proteinExistence type="predicted"/>
<comment type="caution">
    <text evidence="2">The sequence shown here is derived from an EMBL/GenBank/DDBJ whole genome shotgun (WGS) entry which is preliminary data.</text>
</comment>
<feature type="region of interest" description="Disordered" evidence="1">
    <location>
        <begin position="42"/>
        <end position="66"/>
    </location>
</feature>
<gene>
    <name evidence="2" type="ORF">ANCCAN_07469</name>
</gene>
<evidence type="ECO:0000313" key="3">
    <source>
        <dbReference type="Proteomes" id="UP000252519"/>
    </source>
</evidence>
<protein>
    <submittedName>
        <fullName evidence="2">Uncharacterized protein</fullName>
    </submittedName>
</protein>
<dbReference type="Proteomes" id="UP000252519">
    <property type="component" value="Unassembled WGS sequence"/>
</dbReference>
<sequence length="84" mass="10023">MIRSKLYRALQKALRDVRAYQYEEDSTAKIFRWIPNDRKAKKHHVKGSEQGANEEEFVDVEGTPTSEVDDERGFFLLRFKIRNY</sequence>
<name>A0A368GQ35_ANCCA</name>